<sequence length="86" mass="9262">MFQPFIRATMCSPRARTLRCAVDEGAVHDQDRVLAGPLAGLERKQGTEMVDDAIGGRFGRPGLPVPQGCDVPADVGRDRCRTSHNG</sequence>
<name>A0A918IFR2_9ACTN</name>
<dbReference type="AlphaFoldDB" id="A0A918IFR2"/>
<evidence type="ECO:0000256" key="1">
    <source>
        <dbReference type="SAM" id="MobiDB-lite"/>
    </source>
</evidence>
<organism evidence="2 3">
    <name type="scientific">Streptomyces filipinensis</name>
    <dbReference type="NCBI Taxonomy" id="66887"/>
    <lineage>
        <taxon>Bacteria</taxon>
        <taxon>Bacillati</taxon>
        <taxon>Actinomycetota</taxon>
        <taxon>Actinomycetes</taxon>
        <taxon>Kitasatosporales</taxon>
        <taxon>Streptomycetaceae</taxon>
        <taxon>Streptomyces</taxon>
    </lineage>
</organism>
<comment type="caution">
    <text evidence="2">The sequence shown here is derived from an EMBL/GenBank/DDBJ whole genome shotgun (WGS) entry which is preliminary data.</text>
</comment>
<keyword evidence="3" id="KW-1185">Reference proteome</keyword>
<dbReference type="EMBL" id="BMTD01000015">
    <property type="protein sequence ID" value="GGV12840.1"/>
    <property type="molecule type" value="Genomic_DNA"/>
</dbReference>
<feature type="region of interest" description="Disordered" evidence="1">
    <location>
        <begin position="65"/>
        <end position="86"/>
    </location>
</feature>
<reference evidence="2" key="1">
    <citation type="journal article" date="2014" name="Int. J. Syst. Evol. Microbiol.">
        <title>Complete genome sequence of Corynebacterium casei LMG S-19264T (=DSM 44701T), isolated from a smear-ripened cheese.</title>
        <authorList>
            <consortium name="US DOE Joint Genome Institute (JGI-PGF)"/>
            <person name="Walter F."/>
            <person name="Albersmeier A."/>
            <person name="Kalinowski J."/>
            <person name="Ruckert C."/>
        </authorList>
    </citation>
    <scope>NUCLEOTIDE SEQUENCE</scope>
    <source>
        <strain evidence="2">JCM 4369</strain>
    </source>
</reference>
<evidence type="ECO:0000313" key="2">
    <source>
        <dbReference type="EMBL" id="GGV12840.1"/>
    </source>
</evidence>
<evidence type="ECO:0000313" key="3">
    <source>
        <dbReference type="Proteomes" id="UP000618795"/>
    </source>
</evidence>
<feature type="compositionally biased region" description="Basic and acidic residues" evidence="1">
    <location>
        <begin position="75"/>
        <end position="86"/>
    </location>
</feature>
<reference evidence="2" key="2">
    <citation type="submission" date="2020-09" db="EMBL/GenBank/DDBJ databases">
        <authorList>
            <person name="Sun Q."/>
            <person name="Ohkuma M."/>
        </authorList>
    </citation>
    <scope>NUCLEOTIDE SEQUENCE</scope>
    <source>
        <strain evidence="2">JCM 4369</strain>
    </source>
</reference>
<protein>
    <submittedName>
        <fullName evidence="2">Uncharacterized protein</fullName>
    </submittedName>
</protein>
<gene>
    <name evidence="2" type="ORF">GCM10010260_59590</name>
</gene>
<dbReference type="Proteomes" id="UP000618795">
    <property type="component" value="Unassembled WGS sequence"/>
</dbReference>
<proteinExistence type="predicted"/>
<accession>A0A918IFR2</accession>